<dbReference type="GO" id="GO:0004672">
    <property type="term" value="F:protein kinase activity"/>
    <property type="evidence" value="ECO:0007669"/>
    <property type="project" value="InterPro"/>
</dbReference>
<dbReference type="SMART" id="SM00220">
    <property type="entry name" value="S_TKc"/>
    <property type="match status" value="1"/>
</dbReference>
<feature type="chain" id="PRO_5043641193" description="Protein kinase domain-containing protein" evidence="6">
    <location>
        <begin position="22"/>
        <end position="286"/>
    </location>
</feature>
<keyword evidence="9" id="KW-1185">Reference proteome</keyword>
<keyword evidence="1" id="KW-0808">Transferase</keyword>
<dbReference type="InterPro" id="IPR008271">
    <property type="entry name" value="Ser/Thr_kinase_AS"/>
</dbReference>
<dbReference type="AlphaFoldDB" id="A0AAV5KEB5"/>
<keyword evidence="5" id="KW-1133">Transmembrane helix</keyword>
<dbReference type="Gene3D" id="3.30.200.20">
    <property type="entry name" value="Phosphorylase Kinase, domain 1"/>
    <property type="match status" value="1"/>
</dbReference>
<evidence type="ECO:0000256" key="5">
    <source>
        <dbReference type="SAM" id="Phobius"/>
    </source>
</evidence>
<sequence length="286" mass="32002">MKATVVLIWLFQGQMNQLVLANCWTSLRENSCRLCLENASASILGCLPGNHCSAVVSVVSSLLVLGVGLATGLYTWKQRHIQKRRKGKKLFINPNTCEGVLPDGRERAVKRLLFNNRNRAAEFYNEVNIIRSVQHKNLVRLLGCSCSGRESLPVYEFQPNRSLDHFIFESLVYLQENCRMKIIHRDVKASNILLDSKLHAKIADFGLARSFQEDQTDISTAIAGALGYMAPEHLARGQLTEKADVYSLGVVLLEIVTGKQNNRSTALEYSDSLVTIVSFRNSIFSN</sequence>
<dbReference type="InterPro" id="IPR000719">
    <property type="entry name" value="Prot_kinase_dom"/>
</dbReference>
<protein>
    <recommendedName>
        <fullName evidence="7">Protein kinase domain-containing protein</fullName>
    </recommendedName>
</protein>
<dbReference type="PROSITE" id="PS50011">
    <property type="entry name" value="PROTEIN_KINASE_DOM"/>
    <property type="match status" value="1"/>
</dbReference>
<dbReference type="Gene3D" id="1.10.510.10">
    <property type="entry name" value="Transferase(Phosphotransferase) domain 1"/>
    <property type="match status" value="1"/>
</dbReference>
<feature type="transmembrane region" description="Helical" evidence="5">
    <location>
        <begin position="54"/>
        <end position="76"/>
    </location>
</feature>
<dbReference type="Proteomes" id="UP001054252">
    <property type="component" value="Unassembled WGS sequence"/>
</dbReference>
<evidence type="ECO:0000256" key="6">
    <source>
        <dbReference type="SAM" id="SignalP"/>
    </source>
</evidence>
<feature type="signal peptide" evidence="6">
    <location>
        <begin position="1"/>
        <end position="21"/>
    </location>
</feature>
<proteinExistence type="predicted"/>
<dbReference type="EMBL" id="BPVZ01000061">
    <property type="protein sequence ID" value="GKV22935.1"/>
    <property type="molecule type" value="Genomic_DNA"/>
</dbReference>
<evidence type="ECO:0000313" key="8">
    <source>
        <dbReference type="EMBL" id="GKV22935.1"/>
    </source>
</evidence>
<accession>A0AAV5KEB5</accession>
<dbReference type="PROSITE" id="PS00108">
    <property type="entry name" value="PROTEIN_KINASE_ST"/>
    <property type="match status" value="1"/>
</dbReference>
<keyword evidence="2" id="KW-0547">Nucleotide-binding</keyword>
<keyword evidence="3" id="KW-0418">Kinase</keyword>
<dbReference type="InterPro" id="IPR052059">
    <property type="entry name" value="CR_Ser/Thr_kinase"/>
</dbReference>
<gene>
    <name evidence="8" type="ORF">SLEP1_g32740</name>
</gene>
<keyword evidence="5" id="KW-0812">Transmembrane</keyword>
<evidence type="ECO:0000256" key="2">
    <source>
        <dbReference type="ARBA" id="ARBA00022741"/>
    </source>
</evidence>
<evidence type="ECO:0000256" key="3">
    <source>
        <dbReference type="ARBA" id="ARBA00022777"/>
    </source>
</evidence>
<dbReference type="GO" id="GO:0005524">
    <property type="term" value="F:ATP binding"/>
    <property type="evidence" value="ECO:0007669"/>
    <property type="project" value="UniProtKB-KW"/>
</dbReference>
<keyword evidence="4" id="KW-0067">ATP-binding</keyword>
<dbReference type="SUPFAM" id="SSF56112">
    <property type="entry name" value="Protein kinase-like (PK-like)"/>
    <property type="match status" value="1"/>
</dbReference>
<evidence type="ECO:0000259" key="7">
    <source>
        <dbReference type="PROSITE" id="PS50011"/>
    </source>
</evidence>
<name>A0AAV5KEB5_9ROSI</name>
<evidence type="ECO:0000256" key="1">
    <source>
        <dbReference type="ARBA" id="ARBA00022679"/>
    </source>
</evidence>
<dbReference type="Pfam" id="PF00069">
    <property type="entry name" value="Pkinase"/>
    <property type="match status" value="1"/>
</dbReference>
<reference evidence="8 9" key="1">
    <citation type="journal article" date="2021" name="Commun. Biol.">
        <title>The genome of Shorea leprosula (Dipterocarpaceae) highlights the ecological relevance of drought in aseasonal tropical rainforests.</title>
        <authorList>
            <person name="Ng K.K.S."/>
            <person name="Kobayashi M.J."/>
            <person name="Fawcett J.A."/>
            <person name="Hatakeyama M."/>
            <person name="Paape T."/>
            <person name="Ng C.H."/>
            <person name="Ang C.C."/>
            <person name="Tnah L.H."/>
            <person name="Lee C.T."/>
            <person name="Nishiyama T."/>
            <person name="Sese J."/>
            <person name="O'Brien M.J."/>
            <person name="Copetti D."/>
            <person name="Mohd Noor M.I."/>
            <person name="Ong R.C."/>
            <person name="Putra M."/>
            <person name="Sireger I.Z."/>
            <person name="Indrioko S."/>
            <person name="Kosugi Y."/>
            <person name="Izuno A."/>
            <person name="Isagi Y."/>
            <person name="Lee S.L."/>
            <person name="Shimizu K.K."/>
        </authorList>
    </citation>
    <scope>NUCLEOTIDE SEQUENCE [LARGE SCALE GENOMIC DNA]</scope>
    <source>
        <strain evidence="8">214</strain>
    </source>
</reference>
<comment type="caution">
    <text evidence="8">The sequence shown here is derived from an EMBL/GenBank/DDBJ whole genome shotgun (WGS) entry which is preliminary data.</text>
</comment>
<feature type="domain" description="Protein kinase" evidence="7">
    <location>
        <begin position="59"/>
        <end position="286"/>
    </location>
</feature>
<dbReference type="PANTHER" id="PTHR47973">
    <property type="entry name" value="CYSTEINE-RICH RECEPTOR-LIKE PROTEIN KINASE 3"/>
    <property type="match status" value="1"/>
</dbReference>
<evidence type="ECO:0000313" key="9">
    <source>
        <dbReference type="Proteomes" id="UP001054252"/>
    </source>
</evidence>
<evidence type="ECO:0000256" key="4">
    <source>
        <dbReference type="ARBA" id="ARBA00022840"/>
    </source>
</evidence>
<organism evidence="8 9">
    <name type="scientific">Rubroshorea leprosula</name>
    <dbReference type="NCBI Taxonomy" id="152421"/>
    <lineage>
        <taxon>Eukaryota</taxon>
        <taxon>Viridiplantae</taxon>
        <taxon>Streptophyta</taxon>
        <taxon>Embryophyta</taxon>
        <taxon>Tracheophyta</taxon>
        <taxon>Spermatophyta</taxon>
        <taxon>Magnoliopsida</taxon>
        <taxon>eudicotyledons</taxon>
        <taxon>Gunneridae</taxon>
        <taxon>Pentapetalae</taxon>
        <taxon>rosids</taxon>
        <taxon>malvids</taxon>
        <taxon>Malvales</taxon>
        <taxon>Dipterocarpaceae</taxon>
        <taxon>Rubroshorea</taxon>
    </lineage>
</organism>
<dbReference type="InterPro" id="IPR011009">
    <property type="entry name" value="Kinase-like_dom_sf"/>
</dbReference>
<keyword evidence="5" id="KW-0472">Membrane</keyword>
<keyword evidence="6" id="KW-0732">Signal</keyword>